<reference evidence="2" key="1">
    <citation type="submission" date="2015-12" db="EMBL/GenBank/DDBJ databases">
        <title>Gene expression during late stages of embryo sac development: a critical building block for successful pollen-pistil interactions.</title>
        <authorList>
            <person name="Liu Y."/>
            <person name="Joly V."/>
            <person name="Sabar M."/>
            <person name="Matton D.P."/>
        </authorList>
    </citation>
    <scope>NUCLEOTIDE SEQUENCE</scope>
</reference>
<keyword evidence="1" id="KW-0472">Membrane</keyword>
<evidence type="ECO:0000256" key="1">
    <source>
        <dbReference type="SAM" id="Phobius"/>
    </source>
</evidence>
<accession>A0A0V0HN77</accession>
<keyword evidence="1" id="KW-0812">Transmembrane</keyword>
<protein>
    <submittedName>
        <fullName evidence="2">Putative ovule protein</fullName>
    </submittedName>
</protein>
<keyword evidence="1" id="KW-1133">Transmembrane helix</keyword>
<sequence>MGASKASTHDLKELLQHLNHCTKPLPCVKEMSALVYIFNKSKFDLYIPCNFPTRGCASVAPLLLGMFFILKMCKTYAFSFHNL</sequence>
<dbReference type="EMBL" id="GEDG01017542">
    <property type="protein sequence ID" value="JAP21575.1"/>
    <property type="molecule type" value="Transcribed_RNA"/>
</dbReference>
<proteinExistence type="predicted"/>
<feature type="transmembrane region" description="Helical" evidence="1">
    <location>
        <begin position="51"/>
        <end position="70"/>
    </location>
</feature>
<dbReference type="AlphaFoldDB" id="A0A0V0HN77"/>
<name>A0A0V0HN77_SOLCH</name>
<organism evidence="2">
    <name type="scientific">Solanum chacoense</name>
    <name type="common">Chaco potato</name>
    <dbReference type="NCBI Taxonomy" id="4108"/>
    <lineage>
        <taxon>Eukaryota</taxon>
        <taxon>Viridiplantae</taxon>
        <taxon>Streptophyta</taxon>
        <taxon>Embryophyta</taxon>
        <taxon>Tracheophyta</taxon>
        <taxon>Spermatophyta</taxon>
        <taxon>Magnoliopsida</taxon>
        <taxon>eudicotyledons</taxon>
        <taxon>Gunneridae</taxon>
        <taxon>Pentapetalae</taxon>
        <taxon>asterids</taxon>
        <taxon>lamiids</taxon>
        <taxon>Solanales</taxon>
        <taxon>Solanaceae</taxon>
        <taxon>Solanoideae</taxon>
        <taxon>Solaneae</taxon>
        <taxon>Solanum</taxon>
    </lineage>
</organism>
<evidence type="ECO:0000313" key="2">
    <source>
        <dbReference type="EMBL" id="JAP21575.1"/>
    </source>
</evidence>